<keyword evidence="6" id="KW-1185">Reference proteome</keyword>
<dbReference type="InterPro" id="IPR009057">
    <property type="entry name" value="Homeodomain-like_sf"/>
</dbReference>
<feature type="domain" description="HTH araC/xylS-type" evidence="4">
    <location>
        <begin position="250"/>
        <end position="348"/>
    </location>
</feature>
<evidence type="ECO:0000259" key="4">
    <source>
        <dbReference type="PROSITE" id="PS01124"/>
    </source>
</evidence>
<dbReference type="PANTHER" id="PTHR47894">
    <property type="entry name" value="HTH-TYPE TRANSCRIPTIONAL REGULATOR GADX"/>
    <property type="match status" value="1"/>
</dbReference>
<dbReference type="InterPro" id="IPR032687">
    <property type="entry name" value="AraC-type_N"/>
</dbReference>
<keyword evidence="1" id="KW-0805">Transcription regulation</keyword>
<dbReference type="Pfam" id="PF12625">
    <property type="entry name" value="Arabinose_bd"/>
    <property type="match status" value="1"/>
</dbReference>
<sequence>MGRSVAPERIAESADIFDVVHARLLRFFPDLVEELGGDPARLFQQAGIDPGAIADGSVNATYRQMVGLIDLAATELECRDFGMRLAKLQSRGAMFGPLGQVMRNSLTFGDALDYVSKHSYAHSLAARIWLKRSPEDDSVFVGHDILLSQMPNRSQAIEQLLLDGHLAAMEMTGGHGRVRRVHFRHQPVSPLKTYRRYFGCEIRFGQNEDGVVYSARDLACPIVASDASAYQSAIAFIDAHFTRHRPPLHAEARGLVMRFLGSGLCTNERVASELNLHARTMHRRLKAEGTSFQRIKDEVRADIMLYYLQQTGLAFAEISERLGFAEQSVMTRSCHKWFAVSPTDLRAAALRRG</sequence>
<reference evidence="5 6" key="1">
    <citation type="submission" date="2024-05" db="EMBL/GenBank/DDBJ databases">
        <authorList>
            <person name="Liu Q."/>
            <person name="Xin Y.-H."/>
        </authorList>
    </citation>
    <scope>NUCLEOTIDE SEQUENCE [LARGE SCALE GENOMIC DNA]</scope>
    <source>
        <strain evidence="5 6">CGMCC 1.10181</strain>
    </source>
</reference>
<proteinExistence type="predicted"/>
<keyword evidence="3" id="KW-0804">Transcription</keyword>
<protein>
    <submittedName>
        <fullName evidence="5">AraC family transcriptional regulator</fullName>
    </submittedName>
</protein>
<dbReference type="Pfam" id="PF12833">
    <property type="entry name" value="HTH_18"/>
    <property type="match status" value="1"/>
</dbReference>
<evidence type="ECO:0000313" key="5">
    <source>
        <dbReference type="EMBL" id="MEN2791798.1"/>
    </source>
</evidence>
<dbReference type="SMART" id="SM00342">
    <property type="entry name" value="HTH_ARAC"/>
    <property type="match status" value="1"/>
</dbReference>
<organism evidence="5 6">
    <name type="scientific">Sphingomonas oligophenolica</name>
    <dbReference type="NCBI Taxonomy" id="301154"/>
    <lineage>
        <taxon>Bacteria</taxon>
        <taxon>Pseudomonadati</taxon>
        <taxon>Pseudomonadota</taxon>
        <taxon>Alphaproteobacteria</taxon>
        <taxon>Sphingomonadales</taxon>
        <taxon>Sphingomonadaceae</taxon>
        <taxon>Sphingomonas</taxon>
    </lineage>
</organism>
<dbReference type="SUPFAM" id="SSF46689">
    <property type="entry name" value="Homeodomain-like"/>
    <property type="match status" value="1"/>
</dbReference>
<evidence type="ECO:0000256" key="3">
    <source>
        <dbReference type="ARBA" id="ARBA00023163"/>
    </source>
</evidence>
<comment type="caution">
    <text evidence="5">The sequence shown here is derived from an EMBL/GenBank/DDBJ whole genome shotgun (WGS) entry which is preliminary data.</text>
</comment>
<dbReference type="EMBL" id="JBDIME010000020">
    <property type="protein sequence ID" value="MEN2791798.1"/>
    <property type="molecule type" value="Genomic_DNA"/>
</dbReference>
<keyword evidence="2" id="KW-0238">DNA-binding</keyword>
<evidence type="ECO:0000256" key="2">
    <source>
        <dbReference type="ARBA" id="ARBA00023125"/>
    </source>
</evidence>
<accession>A0ABU9Y7K6</accession>
<name>A0ABU9Y7K6_9SPHN</name>
<dbReference type="Proteomes" id="UP001419910">
    <property type="component" value="Unassembled WGS sequence"/>
</dbReference>
<dbReference type="Gene3D" id="1.10.10.60">
    <property type="entry name" value="Homeodomain-like"/>
    <property type="match status" value="1"/>
</dbReference>
<dbReference type="RefSeq" id="WP_343892702.1">
    <property type="nucleotide sequence ID" value="NZ_BAAAEH010000061.1"/>
</dbReference>
<evidence type="ECO:0000313" key="6">
    <source>
        <dbReference type="Proteomes" id="UP001419910"/>
    </source>
</evidence>
<evidence type="ECO:0000256" key="1">
    <source>
        <dbReference type="ARBA" id="ARBA00023015"/>
    </source>
</evidence>
<dbReference type="PANTHER" id="PTHR47894:SF4">
    <property type="entry name" value="HTH-TYPE TRANSCRIPTIONAL REGULATOR GADX"/>
    <property type="match status" value="1"/>
</dbReference>
<gene>
    <name evidence="5" type="ORF">ABC974_19355</name>
</gene>
<dbReference type="PROSITE" id="PS01124">
    <property type="entry name" value="HTH_ARAC_FAMILY_2"/>
    <property type="match status" value="1"/>
</dbReference>
<dbReference type="InterPro" id="IPR018060">
    <property type="entry name" value="HTH_AraC"/>
</dbReference>